<comment type="caution">
    <text evidence="2">The sequence shown here is derived from an EMBL/GenBank/DDBJ whole genome shotgun (WGS) entry which is preliminary data.</text>
</comment>
<evidence type="ECO:0000313" key="2">
    <source>
        <dbReference type="EMBL" id="KAK5965441.1"/>
    </source>
</evidence>
<keyword evidence="1" id="KW-1133">Transmembrane helix</keyword>
<keyword evidence="1" id="KW-0472">Membrane</keyword>
<proteinExistence type="predicted"/>
<dbReference type="SUPFAM" id="SSF81321">
    <property type="entry name" value="Family A G protein-coupled receptor-like"/>
    <property type="match status" value="1"/>
</dbReference>
<dbReference type="AlphaFoldDB" id="A0AAN8EP53"/>
<gene>
    <name evidence="2" type="ORF">GCK32_001452</name>
</gene>
<reference evidence="2 3" key="1">
    <citation type="submission" date="2019-10" db="EMBL/GenBank/DDBJ databases">
        <title>Assembly and Annotation for the nematode Trichostrongylus colubriformis.</title>
        <authorList>
            <person name="Martin J."/>
        </authorList>
    </citation>
    <scope>NUCLEOTIDE SEQUENCE [LARGE SCALE GENOMIC DNA]</scope>
    <source>
        <strain evidence="2">G859</strain>
        <tissue evidence="2">Whole worm</tissue>
    </source>
</reference>
<protein>
    <recommendedName>
        <fullName evidence="4">7TM GPCR serpentine receptor class x (Srx) domain-containing protein</fullName>
    </recommendedName>
</protein>
<feature type="transmembrane region" description="Helical" evidence="1">
    <location>
        <begin position="39"/>
        <end position="60"/>
    </location>
</feature>
<name>A0AAN8EP53_TRICO</name>
<dbReference type="Pfam" id="PF10321">
    <property type="entry name" value="7TM_GPCR_Srt"/>
    <property type="match status" value="1"/>
</dbReference>
<evidence type="ECO:0000256" key="1">
    <source>
        <dbReference type="SAM" id="Phobius"/>
    </source>
</evidence>
<organism evidence="2 3">
    <name type="scientific">Trichostrongylus colubriformis</name>
    <name type="common">Black scour worm</name>
    <dbReference type="NCBI Taxonomy" id="6319"/>
    <lineage>
        <taxon>Eukaryota</taxon>
        <taxon>Metazoa</taxon>
        <taxon>Ecdysozoa</taxon>
        <taxon>Nematoda</taxon>
        <taxon>Chromadorea</taxon>
        <taxon>Rhabditida</taxon>
        <taxon>Rhabditina</taxon>
        <taxon>Rhabditomorpha</taxon>
        <taxon>Strongyloidea</taxon>
        <taxon>Trichostrongylidae</taxon>
        <taxon>Trichostrongylus</taxon>
    </lineage>
</organism>
<accession>A0AAN8EP53</accession>
<evidence type="ECO:0008006" key="4">
    <source>
        <dbReference type="Google" id="ProtNLM"/>
    </source>
</evidence>
<dbReference type="Proteomes" id="UP001331761">
    <property type="component" value="Unassembled WGS sequence"/>
</dbReference>
<feature type="transmembrane region" description="Helical" evidence="1">
    <location>
        <begin position="156"/>
        <end position="181"/>
    </location>
</feature>
<evidence type="ECO:0000313" key="3">
    <source>
        <dbReference type="Proteomes" id="UP001331761"/>
    </source>
</evidence>
<dbReference type="EMBL" id="WIXE01024634">
    <property type="protein sequence ID" value="KAK5965441.1"/>
    <property type="molecule type" value="Genomic_DNA"/>
</dbReference>
<keyword evidence="3" id="KW-1185">Reference proteome</keyword>
<feature type="transmembrane region" description="Helical" evidence="1">
    <location>
        <begin position="105"/>
        <end position="123"/>
    </location>
</feature>
<dbReference type="PANTHER" id="PTHR23021:SF11">
    <property type="entry name" value="SERPENTINE RECEPTOR, CLASS T"/>
    <property type="match status" value="1"/>
</dbReference>
<dbReference type="PANTHER" id="PTHR23021">
    <property type="entry name" value="SERPENTINE RECEPTOR, CLASS T"/>
    <property type="match status" value="1"/>
</dbReference>
<feature type="transmembrane region" description="Helical" evidence="1">
    <location>
        <begin position="202"/>
        <end position="222"/>
    </location>
</feature>
<dbReference type="InterPro" id="IPR019425">
    <property type="entry name" value="7TM_GPCR_serpentine_rcpt_Srt"/>
</dbReference>
<keyword evidence="1" id="KW-0812">Transmembrane</keyword>
<sequence>MTVFHFNIPWIINQSDYNCSSRSLSEWQGRGTVNYVQGVYLTVSGTFFVTGAVFCSSISFGWFGGYLSTCLWVGASFNCIILALNRVVEMIPSANGFCFLFRGKWLFFWMLLSIAYMTTLPFFTRPYPFNSVIATFTMLPVISDDFAQEASHFTTIFIPIHNVTVAVVMLTLYFLLCFNIVRMRRLAKGVNHKSQIQLFSQAFLICTLTTMTAVLYSWMYFFSVSLITTMVSHIFWQTSHGLHGIVYICLNRRIRGEVLKMFHIKKHDYPMTVTLFHA</sequence>
<feature type="transmembrane region" description="Helical" evidence="1">
    <location>
        <begin position="66"/>
        <end position="84"/>
    </location>
</feature>